<evidence type="ECO:0000313" key="2">
    <source>
        <dbReference type="EMBL" id="HBQ47878.1"/>
    </source>
</evidence>
<dbReference type="EMBL" id="DOGS01000067">
    <property type="protein sequence ID" value="HBQ47878.1"/>
    <property type="molecule type" value="Genomic_DNA"/>
</dbReference>
<feature type="chain" id="PRO_5044537822" evidence="1">
    <location>
        <begin position="16"/>
        <end position="143"/>
    </location>
</feature>
<dbReference type="EMBL" id="AWFH01000012">
    <property type="protein sequence ID" value="KCZ61602.1"/>
    <property type="molecule type" value="Genomic_DNA"/>
</dbReference>
<proteinExistence type="predicted"/>
<gene>
    <name evidence="2" type="ORF">DD728_03165</name>
    <name evidence="3" type="ORF">HY36_03395</name>
</gene>
<reference evidence="3 4" key="1">
    <citation type="journal article" date="2014" name="Antonie Van Leeuwenhoek">
        <title>Hyphomonas beringensis sp. nov. and Hyphomonas chukchiensis sp. nov., isolated from surface seawater of the Bering Sea and Chukchi Sea.</title>
        <authorList>
            <person name="Li C."/>
            <person name="Lai Q."/>
            <person name="Li G."/>
            <person name="Dong C."/>
            <person name="Wang J."/>
            <person name="Liao Y."/>
            <person name="Shao Z."/>
        </authorList>
    </citation>
    <scope>NUCLEOTIDE SEQUENCE [LARGE SCALE GENOMIC DNA]</scope>
    <source>
        <strain evidence="3 4">22II1-22F38</strain>
    </source>
</reference>
<evidence type="ECO:0000313" key="5">
    <source>
        <dbReference type="Proteomes" id="UP000263957"/>
    </source>
</evidence>
<dbReference type="PATRIC" id="fig|1280948.3.peg.1509"/>
<name>A0A059E228_9PROT</name>
<evidence type="ECO:0000256" key="1">
    <source>
        <dbReference type="SAM" id="SignalP"/>
    </source>
</evidence>
<evidence type="ECO:0000313" key="3">
    <source>
        <dbReference type="EMBL" id="KCZ61602.1"/>
    </source>
</evidence>
<sequence length="143" mass="14985">MIRLPLFASACLALAACGVGSPADSKAAKVCNTMLAGDPEIVEDLAEDGDTIEVYCGCYATLLANKTEDAQATILKVSQVVSDIRAENDLHLEEAAGRLMADFIEDGSSPTYGVTRDGFETTGSYIDTVRRALNKETGACAAS</sequence>
<dbReference type="OrthoDB" id="7619821at2"/>
<comment type="caution">
    <text evidence="3">The sequence shown here is derived from an EMBL/GenBank/DDBJ whole genome shotgun (WGS) entry which is preliminary data.</text>
</comment>
<keyword evidence="4" id="KW-1185">Reference proteome</keyword>
<dbReference type="STRING" id="1280948.HY36_03395"/>
<protein>
    <submittedName>
        <fullName evidence="3">Uncharacterized protein</fullName>
    </submittedName>
</protein>
<reference evidence="2 5" key="2">
    <citation type="journal article" date="2018" name="Nat. Biotechnol.">
        <title>A standardized bacterial taxonomy based on genome phylogeny substantially revises the tree of life.</title>
        <authorList>
            <person name="Parks D.H."/>
            <person name="Chuvochina M."/>
            <person name="Waite D.W."/>
            <person name="Rinke C."/>
            <person name="Skarshewski A."/>
            <person name="Chaumeil P.A."/>
            <person name="Hugenholtz P."/>
        </authorList>
    </citation>
    <scope>NUCLEOTIDE SEQUENCE [LARGE SCALE GENOMIC DNA]</scope>
    <source>
        <strain evidence="2">UBA10378</strain>
    </source>
</reference>
<feature type="signal peptide" evidence="1">
    <location>
        <begin position="1"/>
        <end position="15"/>
    </location>
</feature>
<dbReference type="RefSeq" id="WP_035550663.1">
    <property type="nucleotide sequence ID" value="NZ_AWFH01000012.1"/>
</dbReference>
<organism evidence="3 4">
    <name type="scientific">Hyphomonas atlantica</name>
    <dbReference type="NCBI Taxonomy" id="1280948"/>
    <lineage>
        <taxon>Bacteria</taxon>
        <taxon>Pseudomonadati</taxon>
        <taxon>Pseudomonadota</taxon>
        <taxon>Alphaproteobacteria</taxon>
        <taxon>Hyphomonadales</taxon>
        <taxon>Hyphomonadaceae</taxon>
        <taxon>Hyphomonas</taxon>
    </lineage>
</organism>
<evidence type="ECO:0000313" key="4">
    <source>
        <dbReference type="Proteomes" id="UP000024547"/>
    </source>
</evidence>
<dbReference type="AlphaFoldDB" id="A0A059E228"/>
<dbReference type="Proteomes" id="UP000263957">
    <property type="component" value="Unassembled WGS sequence"/>
</dbReference>
<keyword evidence="1" id="KW-0732">Signal</keyword>
<dbReference type="Proteomes" id="UP000024547">
    <property type="component" value="Unassembled WGS sequence"/>
</dbReference>
<accession>A0A059E228</accession>
<dbReference type="PROSITE" id="PS51257">
    <property type="entry name" value="PROKAR_LIPOPROTEIN"/>
    <property type="match status" value="1"/>
</dbReference>